<dbReference type="HOGENOM" id="CLU_102244_0_0_1"/>
<feature type="compositionally biased region" description="Basic and acidic residues" evidence="1">
    <location>
        <begin position="52"/>
        <end position="61"/>
    </location>
</feature>
<dbReference type="Pfam" id="PF16015">
    <property type="entry name" value="Promethin"/>
    <property type="match status" value="1"/>
</dbReference>
<keyword evidence="2" id="KW-0812">Transmembrane</keyword>
<keyword evidence="2" id="KW-0472">Membrane</keyword>
<name>A1CSE7_ASPCL</name>
<evidence type="ECO:0000313" key="4">
    <source>
        <dbReference type="Proteomes" id="UP000006701"/>
    </source>
</evidence>
<accession>A1CSE7</accession>
<organism evidence="3 4">
    <name type="scientific">Aspergillus clavatus (strain ATCC 1007 / CBS 513.65 / DSM 816 / NCTC 3887 / NRRL 1 / QM 1276 / 107)</name>
    <dbReference type="NCBI Taxonomy" id="344612"/>
    <lineage>
        <taxon>Eukaryota</taxon>
        <taxon>Fungi</taxon>
        <taxon>Dikarya</taxon>
        <taxon>Ascomycota</taxon>
        <taxon>Pezizomycotina</taxon>
        <taxon>Eurotiomycetes</taxon>
        <taxon>Eurotiomycetidae</taxon>
        <taxon>Eurotiales</taxon>
        <taxon>Aspergillaceae</taxon>
        <taxon>Aspergillus</taxon>
        <taxon>Aspergillus subgen. Fumigati</taxon>
    </lineage>
</organism>
<dbReference type="KEGG" id="act:ACLA_033040"/>
<keyword evidence="4" id="KW-1185">Reference proteome</keyword>
<dbReference type="OMA" id="GWGWVLY"/>
<feature type="transmembrane region" description="Helical" evidence="2">
    <location>
        <begin position="159"/>
        <end position="182"/>
    </location>
</feature>
<dbReference type="EMBL" id="DS027059">
    <property type="protein sequence ID" value="EAW08568.1"/>
    <property type="molecule type" value="Genomic_DNA"/>
</dbReference>
<dbReference type="OrthoDB" id="4223899at2759"/>
<dbReference type="AlphaFoldDB" id="A1CSE7"/>
<sequence length="247" mass="27180">MSLNTVTGGLDKGLPTKSVDNLTAGTVNKTTDQVNKTTKDVTDTSLPGAFPSDDRKDDKQPAPEISLSAIWSAFTGWIASFFPNLMDRFENWVKGWVMWLLPPPRQAQLYEAALKRPIASTFLVCQAVCCGVPLLVFLAGVFVFAAVAILLWAVLSLLIVGPILLVASMMGISLWGWGWVLYGLVKWVDQRFLGGMIMRFWLSNAPQSDGGESASQGKSEKRQGKPEKLKNAKREGRSEKQEEKKDS</sequence>
<protein>
    <submittedName>
        <fullName evidence="3">Uncharacterized protein</fullName>
    </submittedName>
</protein>
<feature type="region of interest" description="Disordered" evidence="1">
    <location>
        <begin position="207"/>
        <end position="247"/>
    </location>
</feature>
<dbReference type="VEuPathDB" id="FungiDB:ACLA_033040"/>
<evidence type="ECO:0000256" key="2">
    <source>
        <dbReference type="SAM" id="Phobius"/>
    </source>
</evidence>
<evidence type="ECO:0000313" key="3">
    <source>
        <dbReference type="EMBL" id="EAW08568.1"/>
    </source>
</evidence>
<dbReference type="Proteomes" id="UP000006701">
    <property type="component" value="Unassembled WGS sequence"/>
</dbReference>
<proteinExistence type="predicted"/>
<keyword evidence="2" id="KW-1133">Transmembrane helix</keyword>
<dbReference type="eggNOG" id="ENOG502S8KA">
    <property type="taxonomic scope" value="Eukaryota"/>
</dbReference>
<feature type="transmembrane region" description="Helical" evidence="2">
    <location>
        <begin position="123"/>
        <end position="153"/>
    </location>
</feature>
<dbReference type="RefSeq" id="XP_001269994.1">
    <property type="nucleotide sequence ID" value="XM_001269993.1"/>
</dbReference>
<dbReference type="GeneID" id="4702111"/>
<feature type="region of interest" description="Disordered" evidence="1">
    <location>
        <begin position="34"/>
        <end position="61"/>
    </location>
</feature>
<gene>
    <name evidence="3" type="ORF">ACLA_033040</name>
</gene>
<feature type="compositionally biased region" description="Basic and acidic residues" evidence="1">
    <location>
        <begin position="218"/>
        <end position="247"/>
    </location>
</feature>
<evidence type="ECO:0000256" key="1">
    <source>
        <dbReference type="SAM" id="MobiDB-lite"/>
    </source>
</evidence>
<reference evidence="3 4" key="1">
    <citation type="journal article" date="2008" name="PLoS Genet.">
        <title>Genomic islands in the pathogenic filamentous fungus Aspergillus fumigatus.</title>
        <authorList>
            <person name="Fedorova N.D."/>
            <person name="Khaldi N."/>
            <person name="Joardar V.S."/>
            <person name="Maiti R."/>
            <person name="Amedeo P."/>
            <person name="Anderson M.J."/>
            <person name="Crabtree J."/>
            <person name="Silva J.C."/>
            <person name="Badger J.H."/>
            <person name="Albarraq A."/>
            <person name="Angiuoli S."/>
            <person name="Bussey H."/>
            <person name="Bowyer P."/>
            <person name="Cotty P.J."/>
            <person name="Dyer P.S."/>
            <person name="Egan A."/>
            <person name="Galens K."/>
            <person name="Fraser-Liggett C.M."/>
            <person name="Haas B.J."/>
            <person name="Inman J.M."/>
            <person name="Kent R."/>
            <person name="Lemieux S."/>
            <person name="Malavazi I."/>
            <person name="Orvis J."/>
            <person name="Roemer T."/>
            <person name="Ronning C.M."/>
            <person name="Sundaram J.P."/>
            <person name="Sutton G."/>
            <person name="Turner G."/>
            <person name="Venter J.C."/>
            <person name="White O.R."/>
            <person name="Whitty B.R."/>
            <person name="Youngman P."/>
            <person name="Wolfe K.H."/>
            <person name="Goldman G.H."/>
            <person name="Wortman J.R."/>
            <person name="Jiang B."/>
            <person name="Denning D.W."/>
            <person name="Nierman W.C."/>
        </authorList>
    </citation>
    <scope>NUCLEOTIDE SEQUENCE [LARGE SCALE GENOMIC DNA]</scope>
    <source>
        <strain evidence="4">ATCC 1007 / CBS 513.65 / DSM 816 / NCTC 3887 / NRRL 1</strain>
    </source>
</reference>